<dbReference type="PROSITE" id="PS00557">
    <property type="entry name" value="FMN_HYDROXY_ACID_DH_1"/>
    <property type="match status" value="1"/>
</dbReference>
<dbReference type="InterPro" id="IPR000262">
    <property type="entry name" value="FMN-dep_DH"/>
</dbReference>
<dbReference type="AlphaFoldDB" id="A0A6G8KXW6"/>
<dbReference type="CDD" id="cd02809">
    <property type="entry name" value="alpha_hydroxyacid_oxid_FMN"/>
    <property type="match status" value="1"/>
</dbReference>
<feature type="binding site" evidence="7">
    <location>
        <position position="298"/>
    </location>
    <ligand>
        <name>FMN</name>
        <dbReference type="ChEBI" id="CHEBI:58210"/>
    </ligand>
</feature>
<feature type="binding site" evidence="7">
    <location>
        <position position="276"/>
    </location>
    <ligand>
        <name>FMN</name>
        <dbReference type="ChEBI" id="CHEBI:58210"/>
    </ligand>
</feature>
<proteinExistence type="inferred from homology"/>
<dbReference type="InterPro" id="IPR008259">
    <property type="entry name" value="FMN_hydac_DH_AS"/>
</dbReference>
<feature type="binding site" evidence="7">
    <location>
        <position position="54"/>
    </location>
    <ligand>
        <name>glyoxylate</name>
        <dbReference type="ChEBI" id="CHEBI:36655"/>
    </ligand>
</feature>
<protein>
    <submittedName>
        <fullName evidence="9">Alpha-hydroxy-acid oxidizing protein</fullName>
    </submittedName>
</protein>
<keyword evidence="4" id="KW-0560">Oxidoreductase</keyword>
<dbReference type="GO" id="GO:0010181">
    <property type="term" value="F:FMN binding"/>
    <property type="evidence" value="ECO:0007669"/>
    <property type="project" value="InterPro"/>
</dbReference>
<dbReference type="GO" id="GO:0016614">
    <property type="term" value="F:oxidoreductase activity, acting on CH-OH group of donors"/>
    <property type="evidence" value="ECO:0007669"/>
    <property type="project" value="UniProtKB-ARBA"/>
</dbReference>
<dbReference type="EMBL" id="CP035810">
    <property type="protein sequence ID" value="QIN29486.1"/>
    <property type="molecule type" value="Genomic_DNA"/>
</dbReference>
<dbReference type="SUPFAM" id="SSF51395">
    <property type="entry name" value="FMN-linked oxidoreductases"/>
    <property type="match status" value="1"/>
</dbReference>
<dbReference type="InterPro" id="IPR037396">
    <property type="entry name" value="FMN_HAD"/>
</dbReference>
<feature type="domain" description="FMN hydroxy acid dehydrogenase" evidence="8">
    <location>
        <begin position="28"/>
        <end position="405"/>
    </location>
</feature>
<dbReference type="PANTHER" id="PTHR10578:SF107">
    <property type="entry name" value="2-HYDROXYACID OXIDASE 1"/>
    <property type="match status" value="1"/>
</dbReference>
<dbReference type="FunFam" id="3.20.20.70:FF:000029">
    <property type="entry name" value="L-lactate dehydrogenase"/>
    <property type="match status" value="1"/>
</dbReference>
<keyword evidence="3 7" id="KW-0288">FMN</keyword>
<name>A0A6G8KXW6_9MICO</name>
<dbReference type="InterPro" id="IPR012133">
    <property type="entry name" value="Alpha-hydoxy_acid_DH_FMN"/>
</dbReference>
<feature type="binding site" evidence="7">
    <location>
        <position position="160"/>
    </location>
    <ligand>
        <name>glyoxylate</name>
        <dbReference type="ChEBI" id="CHEBI:36655"/>
    </ligand>
</feature>
<evidence type="ECO:0000256" key="6">
    <source>
        <dbReference type="PIRSR" id="PIRSR000138-1"/>
    </source>
</evidence>
<sequence>MALRRRIPRWSDLRPLMQFDVQLNRRQQRLSRVSSVEDLRKIAKRRTPTGPFDYVDGAAESEVTHRSNREAFAELEFVPAILAGNDQLDLTASVAAETFRLPVGIAPTGFTRMMQAEGEIAGVRAAERAGVPFSLSTMGTQSIEDVAAAAPNATKWFQLYLWRDRDASHDLIQRAWAAGYRTLLVTVDTAIAGRRLRDVRNGLTVPPKLTLGTVLDASYRPEWWINFLTTDPLTFASLSDDTASLAELINGMFDPTLSMEDLAWIRSVWPGKLFVKGVLTAEDTKRSLDNGADGLVVSNHGGRQLDKAPASFDALPVVRAAAGDDVEIILDSGIMHGADILAALAYGADYTLIGRAYLYGLMAAGEAGVRKVLELLEAQMRVNMHLMGAATLADLNPDMIRRPNETAARAEEPVRVRG</sequence>
<evidence type="ECO:0000256" key="4">
    <source>
        <dbReference type="ARBA" id="ARBA00023002"/>
    </source>
</evidence>
<dbReference type="InterPro" id="IPR013785">
    <property type="entry name" value="Aldolase_TIM"/>
</dbReference>
<feature type="active site" description="Proton acceptor" evidence="6">
    <location>
        <position position="300"/>
    </location>
</feature>
<evidence type="ECO:0000256" key="7">
    <source>
        <dbReference type="PIRSR" id="PIRSR000138-2"/>
    </source>
</evidence>
<evidence type="ECO:0000313" key="9">
    <source>
        <dbReference type="EMBL" id="QIN29486.1"/>
    </source>
</evidence>
<evidence type="ECO:0000256" key="2">
    <source>
        <dbReference type="ARBA" id="ARBA00022630"/>
    </source>
</evidence>
<comment type="cofactor">
    <cofactor evidence="1">
        <name>FMN</name>
        <dbReference type="ChEBI" id="CHEBI:58210"/>
    </cofactor>
</comment>
<evidence type="ECO:0000256" key="3">
    <source>
        <dbReference type="ARBA" id="ARBA00022643"/>
    </source>
</evidence>
<organism evidence="9 10">
    <name type="scientific">Brevibacterium luteolum</name>
    <dbReference type="NCBI Taxonomy" id="199591"/>
    <lineage>
        <taxon>Bacteria</taxon>
        <taxon>Bacillati</taxon>
        <taxon>Actinomycetota</taxon>
        <taxon>Actinomycetes</taxon>
        <taxon>Micrococcales</taxon>
        <taxon>Brevibacteriaceae</taxon>
        <taxon>Brevibacterium</taxon>
    </lineage>
</organism>
<dbReference type="Gene3D" id="3.20.20.70">
    <property type="entry name" value="Aldolase class I"/>
    <property type="match status" value="1"/>
</dbReference>
<feature type="binding site" evidence="7">
    <location>
        <begin position="107"/>
        <end position="109"/>
    </location>
    <ligand>
        <name>FMN</name>
        <dbReference type="ChEBI" id="CHEBI:58210"/>
    </ligand>
</feature>
<feature type="binding site" evidence="7">
    <location>
        <position position="186"/>
    </location>
    <ligand>
        <name>FMN</name>
        <dbReference type="ChEBI" id="CHEBI:58210"/>
    </ligand>
</feature>
<dbReference type="Pfam" id="PF01070">
    <property type="entry name" value="FMN_dh"/>
    <property type="match status" value="1"/>
</dbReference>
<dbReference type="PIRSF" id="PIRSF000138">
    <property type="entry name" value="Al-hdrx_acd_dh"/>
    <property type="match status" value="1"/>
</dbReference>
<feature type="binding site" evidence="7">
    <location>
        <begin position="354"/>
        <end position="355"/>
    </location>
    <ligand>
        <name>FMN</name>
        <dbReference type="ChEBI" id="CHEBI:58210"/>
    </ligand>
</feature>
<dbReference type="PANTHER" id="PTHR10578">
    <property type="entry name" value="S -2-HYDROXY-ACID OXIDASE-RELATED"/>
    <property type="match status" value="1"/>
</dbReference>
<feature type="binding site" evidence="7">
    <location>
        <position position="195"/>
    </location>
    <ligand>
        <name>glyoxylate</name>
        <dbReference type="ChEBI" id="CHEBI:36655"/>
    </ligand>
</feature>
<dbReference type="KEGG" id="blut:EW640_09520"/>
<reference evidence="9 10" key="1">
    <citation type="submission" date="2019-02" db="EMBL/GenBank/DDBJ databases">
        <title>Complete Genome Sequence and Methylome Analysis of Brevibacterium luteolum NEB1784.</title>
        <authorList>
            <person name="Fomenkov A."/>
            <person name="Roberts R.J."/>
        </authorList>
    </citation>
    <scope>NUCLEOTIDE SEQUENCE [LARGE SCALE GENOMIC DNA]</scope>
    <source>
        <strain evidence="9 10">NEB1784</strain>
    </source>
</reference>
<feature type="binding site" evidence="7">
    <location>
        <position position="158"/>
    </location>
    <ligand>
        <name>FMN</name>
        <dbReference type="ChEBI" id="CHEBI:58210"/>
    </ligand>
</feature>
<dbReference type="Proteomes" id="UP000501518">
    <property type="component" value="Chromosome"/>
</dbReference>
<evidence type="ECO:0000313" key="10">
    <source>
        <dbReference type="Proteomes" id="UP000501518"/>
    </source>
</evidence>
<feature type="binding site" evidence="7">
    <location>
        <position position="303"/>
    </location>
    <ligand>
        <name>glyoxylate</name>
        <dbReference type="ChEBI" id="CHEBI:36655"/>
    </ligand>
</feature>
<evidence type="ECO:0000256" key="1">
    <source>
        <dbReference type="ARBA" id="ARBA00001917"/>
    </source>
</evidence>
<dbReference type="PROSITE" id="PS51349">
    <property type="entry name" value="FMN_HYDROXY_ACID_DH_2"/>
    <property type="match status" value="1"/>
</dbReference>
<accession>A0A6G8KXW6</accession>
<gene>
    <name evidence="9" type="ORF">EW640_09520</name>
</gene>
<comment type="similarity">
    <text evidence="5">Belongs to the FMN-dependent alpha-hydroxy acid dehydrogenase family.</text>
</comment>
<feature type="binding site" evidence="7">
    <location>
        <position position="300"/>
    </location>
    <ligand>
        <name>glyoxylate</name>
        <dbReference type="ChEBI" id="CHEBI:36655"/>
    </ligand>
</feature>
<keyword evidence="2 7" id="KW-0285">Flavoprotein</keyword>
<dbReference type="RefSeq" id="WP_165883890.1">
    <property type="nucleotide sequence ID" value="NZ_CP035810.1"/>
</dbReference>
<evidence type="ECO:0000256" key="5">
    <source>
        <dbReference type="ARBA" id="ARBA00024042"/>
    </source>
</evidence>
<evidence type="ECO:0000259" key="8">
    <source>
        <dbReference type="PROSITE" id="PS51349"/>
    </source>
</evidence>
<feature type="binding site" evidence="7">
    <location>
        <position position="136"/>
    </location>
    <ligand>
        <name>FMN</name>
        <dbReference type="ChEBI" id="CHEBI:58210"/>
    </ligand>
</feature>